<gene>
    <name evidence="1" type="ORF">OSB1V03_LOCUS4674</name>
</gene>
<accession>A0A7R9KJQ0</accession>
<sequence length="107" mass="12104">MDTPLNIMNTHTKLKHPFMPLILTINQYMNLTRKVDYIADDHGFRASISSNEPGVGSASPADVQLYAKEPPAVAPYKAQSYGHPIYAQVPKPYASYPVPQYHPYRHY</sequence>
<dbReference type="OrthoDB" id="6418165at2759"/>
<evidence type="ECO:0000313" key="1">
    <source>
        <dbReference type="EMBL" id="CAD7624229.1"/>
    </source>
</evidence>
<dbReference type="EMBL" id="CAJPIZ010002184">
    <property type="protein sequence ID" value="CAG2104659.1"/>
    <property type="molecule type" value="Genomic_DNA"/>
</dbReference>
<protein>
    <submittedName>
        <fullName evidence="1">Uncharacterized protein</fullName>
    </submittedName>
</protein>
<proteinExistence type="predicted"/>
<dbReference type="EMBL" id="OC856759">
    <property type="protein sequence ID" value="CAD7624229.1"/>
    <property type="molecule type" value="Genomic_DNA"/>
</dbReference>
<reference evidence="1" key="1">
    <citation type="submission" date="2020-11" db="EMBL/GenBank/DDBJ databases">
        <authorList>
            <person name="Tran Van P."/>
        </authorList>
    </citation>
    <scope>NUCLEOTIDE SEQUENCE</scope>
</reference>
<keyword evidence="2" id="KW-1185">Reference proteome</keyword>
<dbReference type="Proteomes" id="UP000759131">
    <property type="component" value="Unassembled WGS sequence"/>
</dbReference>
<organism evidence="1">
    <name type="scientific">Medioppia subpectinata</name>
    <dbReference type="NCBI Taxonomy" id="1979941"/>
    <lineage>
        <taxon>Eukaryota</taxon>
        <taxon>Metazoa</taxon>
        <taxon>Ecdysozoa</taxon>
        <taxon>Arthropoda</taxon>
        <taxon>Chelicerata</taxon>
        <taxon>Arachnida</taxon>
        <taxon>Acari</taxon>
        <taxon>Acariformes</taxon>
        <taxon>Sarcoptiformes</taxon>
        <taxon>Oribatida</taxon>
        <taxon>Brachypylina</taxon>
        <taxon>Oppioidea</taxon>
        <taxon>Oppiidae</taxon>
        <taxon>Medioppia</taxon>
    </lineage>
</organism>
<name>A0A7R9KJQ0_9ACAR</name>
<dbReference type="AlphaFoldDB" id="A0A7R9KJQ0"/>
<evidence type="ECO:0000313" key="2">
    <source>
        <dbReference type="Proteomes" id="UP000759131"/>
    </source>
</evidence>